<dbReference type="eggNOG" id="COG1150">
    <property type="taxonomic scope" value="Bacteria"/>
</dbReference>
<dbReference type="PROSITE" id="PS00198">
    <property type="entry name" value="4FE4S_FER_1"/>
    <property type="match status" value="2"/>
</dbReference>
<dbReference type="AlphaFoldDB" id="F4A1X6"/>
<dbReference type="RefSeq" id="WP_013780522.1">
    <property type="nucleotide sequence ID" value="NC_015520.1"/>
</dbReference>
<dbReference type="GO" id="GO:0005886">
    <property type="term" value="C:plasma membrane"/>
    <property type="evidence" value="ECO:0007669"/>
    <property type="project" value="TreeGrafter"/>
</dbReference>
<dbReference type="KEGG" id="mas:Mahau_0894"/>
<evidence type="ECO:0000313" key="6">
    <source>
        <dbReference type="Proteomes" id="UP000008457"/>
    </source>
</evidence>
<dbReference type="InterPro" id="IPR009051">
    <property type="entry name" value="Helical_ferredxn"/>
</dbReference>
<evidence type="ECO:0000256" key="3">
    <source>
        <dbReference type="ARBA" id="ARBA00023014"/>
    </source>
</evidence>
<sequence>MIETINSQFKEIVSSMPGGVNLNLCYACGACTAVCPVSRIAEEFNPRKIIRMVLLGLKDEVLSGHEIWLCYQCHACMTRCPQDVRFTEIIKALRRLAVAEGYATQEFADKVEDIDAFSKILRKELVKGLYDGDLDESKAAMLERIKDV</sequence>
<evidence type="ECO:0000259" key="4">
    <source>
        <dbReference type="PROSITE" id="PS51379"/>
    </source>
</evidence>
<keyword evidence="6" id="KW-1185">Reference proteome</keyword>
<protein>
    <recommendedName>
        <fullName evidence="4">4Fe-4S ferredoxin-type domain-containing protein</fullName>
    </recommendedName>
</protein>
<dbReference type="HOGENOM" id="CLU_1756644_0_0_9"/>
<dbReference type="PANTHER" id="PTHR43255:SF2">
    <property type="entry name" value="HETERODISULFIDE REDUCTASE RELATED PROTEIN"/>
    <property type="match status" value="1"/>
</dbReference>
<reference evidence="6" key="1">
    <citation type="submission" date="2010-11" db="EMBL/GenBank/DDBJ databases">
        <title>The complete genome of Mahella australiensis DSM 15567.</title>
        <authorList>
            <consortium name="US DOE Joint Genome Institute (JGI-PGF)"/>
            <person name="Lucas S."/>
            <person name="Copeland A."/>
            <person name="Lapidus A."/>
            <person name="Bruce D."/>
            <person name="Goodwin L."/>
            <person name="Pitluck S."/>
            <person name="Kyrpides N."/>
            <person name="Mavromatis K."/>
            <person name="Pagani I."/>
            <person name="Ivanova N."/>
            <person name="Teshima H."/>
            <person name="Brettin T."/>
            <person name="Detter J.C."/>
            <person name="Han C."/>
            <person name="Tapia R."/>
            <person name="Land M."/>
            <person name="Hauser L."/>
            <person name="Markowitz V."/>
            <person name="Cheng J.-F."/>
            <person name="Hugenholtz P."/>
            <person name="Woyke T."/>
            <person name="Wu D."/>
            <person name="Spring S."/>
            <person name="Pukall R."/>
            <person name="Steenblock K."/>
            <person name="Schneider S."/>
            <person name="Klenk H.-P."/>
            <person name="Eisen J.A."/>
        </authorList>
    </citation>
    <scope>NUCLEOTIDE SEQUENCE [LARGE SCALE GENOMIC DNA]</scope>
    <source>
        <strain evidence="6">DSM 15567 / CIP 107919 / 50-1 BON</strain>
    </source>
</reference>
<dbReference type="SUPFAM" id="SSF46548">
    <property type="entry name" value="alpha-helical ferredoxin"/>
    <property type="match status" value="1"/>
</dbReference>
<dbReference type="PROSITE" id="PS51379">
    <property type="entry name" value="4FE4S_FER_2"/>
    <property type="match status" value="1"/>
</dbReference>
<dbReference type="Proteomes" id="UP000008457">
    <property type="component" value="Chromosome"/>
</dbReference>
<proteinExistence type="predicted"/>
<dbReference type="GO" id="GO:0046872">
    <property type="term" value="F:metal ion binding"/>
    <property type="evidence" value="ECO:0007669"/>
    <property type="project" value="UniProtKB-KW"/>
</dbReference>
<evidence type="ECO:0000256" key="2">
    <source>
        <dbReference type="ARBA" id="ARBA00023004"/>
    </source>
</evidence>
<dbReference type="PANTHER" id="PTHR43255">
    <property type="entry name" value="IRON-SULFUR-BINDING OXIDOREDUCTASE FADF-RELATED-RELATED"/>
    <property type="match status" value="1"/>
</dbReference>
<evidence type="ECO:0000313" key="5">
    <source>
        <dbReference type="EMBL" id="AEE96092.1"/>
    </source>
</evidence>
<reference evidence="5 6" key="2">
    <citation type="journal article" date="2011" name="Stand. Genomic Sci.">
        <title>Complete genome sequence of Mahella australiensis type strain (50-1 BON).</title>
        <authorList>
            <person name="Sikorski J."/>
            <person name="Teshima H."/>
            <person name="Nolan M."/>
            <person name="Lucas S."/>
            <person name="Hammon N."/>
            <person name="Deshpande S."/>
            <person name="Cheng J.F."/>
            <person name="Pitluck S."/>
            <person name="Liolios K."/>
            <person name="Pagani I."/>
            <person name="Ivanova N."/>
            <person name="Huntemann M."/>
            <person name="Mavromatis K."/>
            <person name="Ovchinikova G."/>
            <person name="Pati A."/>
            <person name="Tapia R."/>
            <person name="Han C."/>
            <person name="Goodwin L."/>
            <person name="Chen A."/>
            <person name="Palaniappan K."/>
            <person name="Land M."/>
            <person name="Hauser L."/>
            <person name="Ngatchou-Djao O.D."/>
            <person name="Rohde M."/>
            <person name="Pukall R."/>
            <person name="Spring S."/>
            <person name="Abt B."/>
            <person name="Goker M."/>
            <person name="Detter J.C."/>
            <person name="Woyke T."/>
            <person name="Bristow J."/>
            <person name="Markowitz V."/>
            <person name="Hugenholtz P."/>
            <person name="Eisen J.A."/>
            <person name="Kyrpides N.C."/>
            <person name="Klenk H.P."/>
            <person name="Lapidus A."/>
        </authorList>
    </citation>
    <scope>NUCLEOTIDE SEQUENCE [LARGE SCALE GENOMIC DNA]</scope>
    <source>
        <strain evidence="6">DSM 15567 / CIP 107919 / 50-1 BON</strain>
    </source>
</reference>
<dbReference type="InterPro" id="IPR051460">
    <property type="entry name" value="HdrC_iron-sulfur_subunit"/>
</dbReference>
<accession>F4A1X6</accession>
<organism evidence="5 6">
    <name type="scientific">Mahella australiensis (strain DSM 15567 / CIP 107919 / 50-1 BON)</name>
    <dbReference type="NCBI Taxonomy" id="697281"/>
    <lineage>
        <taxon>Bacteria</taxon>
        <taxon>Bacillati</taxon>
        <taxon>Bacillota</taxon>
        <taxon>Clostridia</taxon>
        <taxon>Thermoanaerobacterales</taxon>
        <taxon>Thermoanaerobacterales Family IV. Incertae Sedis</taxon>
        <taxon>Mahella</taxon>
    </lineage>
</organism>
<keyword evidence="1" id="KW-0479">Metal-binding</keyword>
<evidence type="ECO:0000256" key="1">
    <source>
        <dbReference type="ARBA" id="ARBA00022723"/>
    </source>
</evidence>
<dbReference type="InterPro" id="IPR017900">
    <property type="entry name" value="4Fe4S_Fe_S_CS"/>
</dbReference>
<dbReference type="GO" id="GO:0051536">
    <property type="term" value="F:iron-sulfur cluster binding"/>
    <property type="evidence" value="ECO:0007669"/>
    <property type="project" value="UniProtKB-KW"/>
</dbReference>
<dbReference type="Pfam" id="PF13183">
    <property type="entry name" value="Fer4_8"/>
    <property type="match status" value="1"/>
</dbReference>
<name>F4A1X6_MAHA5</name>
<dbReference type="Gene3D" id="1.10.1060.10">
    <property type="entry name" value="Alpha-helical ferredoxin"/>
    <property type="match status" value="1"/>
</dbReference>
<dbReference type="InterPro" id="IPR017896">
    <property type="entry name" value="4Fe4S_Fe-S-bd"/>
</dbReference>
<dbReference type="EMBL" id="CP002360">
    <property type="protein sequence ID" value="AEE96092.1"/>
    <property type="molecule type" value="Genomic_DNA"/>
</dbReference>
<dbReference type="STRING" id="697281.Mahau_0894"/>
<keyword evidence="3" id="KW-0411">Iron-sulfur</keyword>
<gene>
    <name evidence="5" type="ordered locus">Mahau_0894</name>
</gene>
<dbReference type="OrthoDB" id="9794954at2"/>
<keyword evidence="2" id="KW-0408">Iron</keyword>
<feature type="domain" description="4Fe-4S ferredoxin-type" evidence="4">
    <location>
        <begin position="16"/>
        <end position="45"/>
    </location>
</feature>